<protein>
    <submittedName>
        <fullName evidence="2">Uncharacterized protein</fullName>
    </submittedName>
</protein>
<dbReference type="Proteomes" id="UP001396334">
    <property type="component" value="Unassembled WGS sequence"/>
</dbReference>
<accession>A0ABR2RKL2</accession>
<evidence type="ECO:0000313" key="3">
    <source>
        <dbReference type="Proteomes" id="UP001396334"/>
    </source>
</evidence>
<evidence type="ECO:0000256" key="1">
    <source>
        <dbReference type="SAM" id="MobiDB-lite"/>
    </source>
</evidence>
<gene>
    <name evidence="2" type="ORF">V6N11_041490</name>
</gene>
<keyword evidence="3" id="KW-1185">Reference proteome</keyword>
<evidence type="ECO:0000313" key="2">
    <source>
        <dbReference type="EMBL" id="KAK9013483.1"/>
    </source>
</evidence>
<organism evidence="2 3">
    <name type="scientific">Hibiscus sabdariffa</name>
    <name type="common">roselle</name>
    <dbReference type="NCBI Taxonomy" id="183260"/>
    <lineage>
        <taxon>Eukaryota</taxon>
        <taxon>Viridiplantae</taxon>
        <taxon>Streptophyta</taxon>
        <taxon>Embryophyta</taxon>
        <taxon>Tracheophyta</taxon>
        <taxon>Spermatophyta</taxon>
        <taxon>Magnoliopsida</taxon>
        <taxon>eudicotyledons</taxon>
        <taxon>Gunneridae</taxon>
        <taxon>Pentapetalae</taxon>
        <taxon>rosids</taxon>
        <taxon>malvids</taxon>
        <taxon>Malvales</taxon>
        <taxon>Malvaceae</taxon>
        <taxon>Malvoideae</taxon>
        <taxon>Hibiscus</taxon>
    </lineage>
</organism>
<name>A0ABR2RKL2_9ROSI</name>
<comment type="caution">
    <text evidence="2">The sequence shown here is derived from an EMBL/GenBank/DDBJ whole genome shotgun (WGS) entry which is preliminary data.</text>
</comment>
<dbReference type="EMBL" id="JBBPBN010000022">
    <property type="protein sequence ID" value="KAK9013483.1"/>
    <property type="molecule type" value="Genomic_DNA"/>
</dbReference>
<feature type="region of interest" description="Disordered" evidence="1">
    <location>
        <begin position="1"/>
        <end position="23"/>
    </location>
</feature>
<sequence length="107" mass="12228">MTALDGMVVSEKKKPKSRRPVGDTSFQFRRCPLFLPFFHRPVKSQMLSKTEGGVYKGPTWWKTRVDYSSKQKNPNKKQVLSLVQDISAGGTLKEHDSRYTPPMFAAH</sequence>
<reference evidence="2 3" key="1">
    <citation type="journal article" date="2024" name="G3 (Bethesda)">
        <title>Genome assembly of Hibiscus sabdariffa L. provides insights into metabolisms of medicinal natural products.</title>
        <authorList>
            <person name="Kim T."/>
        </authorList>
    </citation>
    <scope>NUCLEOTIDE SEQUENCE [LARGE SCALE GENOMIC DNA]</scope>
    <source>
        <strain evidence="2">TK-2024</strain>
        <tissue evidence="2">Old leaves</tissue>
    </source>
</reference>
<proteinExistence type="predicted"/>